<feature type="domain" description="DUF6671" evidence="1">
    <location>
        <begin position="66"/>
        <end position="222"/>
    </location>
</feature>
<evidence type="ECO:0000313" key="3">
    <source>
        <dbReference type="Proteomes" id="UP000501648"/>
    </source>
</evidence>
<sequence>MAGPEDGEPILIATMHGKERVLASSLAALGFCVLLPVGYDTDALGTFSGDIRRLGTAFDAALEKARRACLATGIARAVASEGSYRPSQTLFPGASNAELMAFVDLEKDFSCIEYLTDLPTRFVKGRVPADPNAAQTRELLDTMGWPTIKALVLPQDPILGTREEEVFKGIGDETGLQQAMNICAAVSGDGLVHLETDLRAHMNPTRMASVAQVGQLLAQRLRREGYGPSVQAAPAQGVPAYPYPDLPSSKSVDRAIFS</sequence>
<dbReference type="AlphaFoldDB" id="A0A6M3ZUE3"/>
<evidence type="ECO:0000259" key="1">
    <source>
        <dbReference type="Pfam" id="PF20376"/>
    </source>
</evidence>
<proteinExistence type="predicted"/>
<protein>
    <recommendedName>
        <fullName evidence="1">DUF6671 domain-containing protein</fullName>
    </recommendedName>
</protein>
<gene>
    <name evidence="2" type="ORF">C798_13130</name>
</gene>
<dbReference type="InterPro" id="IPR046612">
    <property type="entry name" value="DUF6671"/>
</dbReference>
<name>A0A6M3ZUE3_9BURK</name>
<dbReference type="Proteomes" id="UP000501648">
    <property type="component" value="Chromosome"/>
</dbReference>
<dbReference type="EMBL" id="CP008956">
    <property type="protein sequence ID" value="QJQ01142.1"/>
    <property type="molecule type" value="Genomic_DNA"/>
</dbReference>
<organism evidence="2 3">
    <name type="scientific">Herbaspirillum rubrisubalbicans Os34</name>
    <dbReference type="NCBI Taxonomy" id="1235827"/>
    <lineage>
        <taxon>Bacteria</taxon>
        <taxon>Pseudomonadati</taxon>
        <taxon>Pseudomonadota</taxon>
        <taxon>Betaproteobacteria</taxon>
        <taxon>Burkholderiales</taxon>
        <taxon>Oxalobacteraceae</taxon>
        <taxon>Herbaspirillum</taxon>
    </lineage>
</organism>
<evidence type="ECO:0000313" key="2">
    <source>
        <dbReference type="EMBL" id="QJQ01142.1"/>
    </source>
</evidence>
<accession>A0A6M3ZUE3</accession>
<dbReference type="Pfam" id="PF20376">
    <property type="entry name" value="DUF6671"/>
    <property type="match status" value="1"/>
</dbReference>
<reference evidence="2 3" key="1">
    <citation type="journal article" date="2012" name="J. Bacteriol.">
        <title>Genome sequence of the pathogenic Herbaspirillum seropedicae strain Os34, isolated from rice roots.</title>
        <authorList>
            <person name="Ye W."/>
            <person name="Ye S."/>
            <person name="Liu J."/>
            <person name="Chang S."/>
            <person name="Chen M."/>
            <person name="Zhu B."/>
            <person name="Guo L."/>
            <person name="An Q."/>
        </authorList>
    </citation>
    <scope>NUCLEOTIDE SEQUENCE [LARGE SCALE GENOMIC DNA]</scope>
    <source>
        <strain evidence="2 3">Os34</strain>
    </source>
</reference>